<protein>
    <submittedName>
        <fullName evidence="2">Uncharacterized protein</fullName>
    </submittedName>
</protein>
<sequence length="381" mass="39638">MSGEGSETFGGAGHRLLLAAEVVGQGPGPGHARGGGLAAAGAHLAGQHQAGQAAVAGRAGHAGHDLAAQGLEVEGALAGDHQVGVVERGVQADQAVDQRDTRLAPAAQRQDRGAQATGGAGTRPGREAGRAGGELLQHAGPPFQGAVQQHDVFAGGALLRTVHVRRPVQAGQRVVHVGRGDDLHVAQPGRVAQRRHRDQGRPAVGQRVPRLVHRRCAQRGEHAGAAVVRRGAAQPDHDRAGAVLDRVGDEDPQAVRGGPAHVTLGAVDEVQAARLGALHVRGVAHDQHRPARRAPQRVDRLHRHQAPGQGRGQDVHEARPAVRQRAAHDLVGGHGREPAVGDRGDDLRRGERAGELVRADQYAHESAVWQDTAPDLHAGAK</sequence>
<dbReference type="EMBL" id="AP022871">
    <property type="protein sequence ID" value="BCB84007.1"/>
    <property type="molecule type" value="Genomic_DNA"/>
</dbReference>
<reference evidence="2 3" key="1">
    <citation type="submission" date="2020-03" db="EMBL/GenBank/DDBJ databases">
        <title>Whole genome shotgun sequence of Phytohabitans suffuscus NBRC 105367.</title>
        <authorList>
            <person name="Komaki H."/>
            <person name="Tamura T."/>
        </authorList>
    </citation>
    <scope>NUCLEOTIDE SEQUENCE [LARGE SCALE GENOMIC DNA]</scope>
    <source>
        <strain evidence="2 3">NBRC 105367</strain>
    </source>
</reference>
<feature type="region of interest" description="Disordered" evidence="1">
    <location>
        <begin position="283"/>
        <end position="381"/>
    </location>
</feature>
<evidence type="ECO:0000256" key="1">
    <source>
        <dbReference type="SAM" id="MobiDB-lite"/>
    </source>
</evidence>
<feature type="compositionally biased region" description="Basic residues" evidence="1">
    <location>
        <begin position="290"/>
        <end position="305"/>
    </location>
</feature>
<keyword evidence="3" id="KW-1185">Reference proteome</keyword>
<proteinExistence type="predicted"/>
<accession>A0A6F8YD70</accession>
<organism evidence="2 3">
    <name type="scientific">Phytohabitans suffuscus</name>
    <dbReference type="NCBI Taxonomy" id="624315"/>
    <lineage>
        <taxon>Bacteria</taxon>
        <taxon>Bacillati</taxon>
        <taxon>Actinomycetota</taxon>
        <taxon>Actinomycetes</taxon>
        <taxon>Micromonosporales</taxon>
        <taxon>Micromonosporaceae</taxon>
    </lineage>
</organism>
<feature type="compositionally biased region" description="Low complexity" evidence="1">
    <location>
        <begin position="104"/>
        <end position="115"/>
    </location>
</feature>
<dbReference type="KEGG" id="psuu:Psuf_013200"/>
<dbReference type="Proteomes" id="UP000503011">
    <property type="component" value="Chromosome"/>
</dbReference>
<dbReference type="AlphaFoldDB" id="A0A6F8YD70"/>
<feature type="compositionally biased region" description="Basic and acidic residues" evidence="1">
    <location>
        <begin position="334"/>
        <end position="363"/>
    </location>
</feature>
<name>A0A6F8YD70_9ACTN</name>
<evidence type="ECO:0000313" key="3">
    <source>
        <dbReference type="Proteomes" id="UP000503011"/>
    </source>
</evidence>
<feature type="region of interest" description="Disordered" evidence="1">
    <location>
        <begin position="101"/>
        <end position="141"/>
    </location>
</feature>
<reference evidence="2 3" key="2">
    <citation type="submission" date="2020-03" db="EMBL/GenBank/DDBJ databases">
        <authorList>
            <person name="Ichikawa N."/>
            <person name="Kimura A."/>
            <person name="Kitahashi Y."/>
            <person name="Uohara A."/>
        </authorList>
    </citation>
    <scope>NUCLEOTIDE SEQUENCE [LARGE SCALE GENOMIC DNA]</scope>
    <source>
        <strain evidence="2 3">NBRC 105367</strain>
    </source>
</reference>
<gene>
    <name evidence="2" type="ORF">Psuf_013200</name>
</gene>
<evidence type="ECO:0000313" key="2">
    <source>
        <dbReference type="EMBL" id="BCB84007.1"/>
    </source>
</evidence>